<keyword evidence="3" id="KW-0378">Hydrolase</keyword>
<feature type="domain" description="Myb-like" evidence="8">
    <location>
        <begin position="785"/>
        <end position="849"/>
    </location>
</feature>
<dbReference type="Gene3D" id="3.40.50.10710">
    <property type="entry name" value="Metallo-hydrolase/oxidoreductase"/>
    <property type="match status" value="1"/>
</dbReference>
<dbReference type="GO" id="GO:0046872">
    <property type="term" value="F:metal ion binding"/>
    <property type="evidence" value="ECO:0007669"/>
    <property type="project" value="UniProtKB-KW"/>
</dbReference>
<feature type="compositionally biased region" description="Low complexity" evidence="7">
    <location>
        <begin position="775"/>
        <end position="785"/>
    </location>
</feature>
<evidence type="ECO:0000256" key="4">
    <source>
        <dbReference type="ARBA" id="ARBA00022833"/>
    </source>
</evidence>
<dbReference type="GO" id="GO:0003723">
    <property type="term" value="F:RNA binding"/>
    <property type="evidence" value="ECO:0007669"/>
    <property type="project" value="UniProtKB-KW"/>
</dbReference>
<evidence type="ECO:0000313" key="9">
    <source>
        <dbReference type="EMBL" id="TYH61578.1"/>
    </source>
</evidence>
<dbReference type="SUPFAM" id="SSF56281">
    <property type="entry name" value="Metallo-hydrolase/oxidoreductase"/>
    <property type="match status" value="1"/>
</dbReference>
<dbReference type="InterPro" id="IPR009057">
    <property type="entry name" value="Homeodomain-like_sf"/>
</dbReference>
<evidence type="ECO:0000256" key="1">
    <source>
        <dbReference type="ARBA" id="ARBA00022722"/>
    </source>
</evidence>
<dbReference type="SMART" id="SM00849">
    <property type="entry name" value="Lactamase_B"/>
    <property type="match status" value="1"/>
</dbReference>
<dbReference type="InterPro" id="IPR036866">
    <property type="entry name" value="RibonucZ/Hydroxyglut_hydro"/>
</dbReference>
<dbReference type="Pfam" id="PF07521">
    <property type="entry name" value="RMMBL"/>
    <property type="match status" value="1"/>
</dbReference>
<dbReference type="SUPFAM" id="SSF46689">
    <property type="entry name" value="Homeodomain-like"/>
    <property type="match status" value="1"/>
</dbReference>
<dbReference type="InterPro" id="IPR055132">
    <property type="entry name" value="RNase_J_b_CASP"/>
</dbReference>
<dbReference type="InterPro" id="IPR001279">
    <property type="entry name" value="Metallo-B-lactamas"/>
</dbReference>
<proteinExistence type="predicted"/>
<evidence type="ECO:0000313" key="10">
    <source>
        <dbReference type="Proteomes" id="UP000322667"/>
    </source>
</evidence>
<keyword evidence="1" id="KW-0540">Nuclease</keyword>
<organism evidence="9 10">
    <name type="scientific">Gossypium tomentosum</name>
    <name type="common">Hawaiian cotton</name>
    <name type="synonym">Gossypium sandvicense</name>
    <dbReference type="NCBI Taxonomy" id="34277"/>
    <lineage>
        <taxon>Eukaryota</taxon>
        <taxon>Viridiplantae</taxon>
        <taxon>Streptophyta</taxon>
        <taxon>Embryophyta</taxon>
        <taxon>Tracheophyta</taxon>
        <taxon>Spermatophyta</taxon>
        <taxon>Magnoliopsida</taxon>
        <taxon>eudicotyledons</taxon>
        <taxon>Gunneridae</taxon>
        <taxon>Pentapetalae</taxon>
        <taxon>rosids</taxon>
        <taxon>malvids</taxon>
        <taxon>Malvales</taxon>
        <taxon>Malvaceae</taxon>
        <taxon>Malvoideae</taxon>
        <taxon>Gossypium</taxon>
    </lineage>
</organism>
<feature type="region of interest" description="Disordered" evidence="7">
    <location>
        <begin position="761"/>
        <end position="791"/>
    </location>
</feature>
<dbReference type="CDD" id="cd07714">
    <property type="entry name" value="RNaseJ_MBL-fold"/>
    <property type="match status" value="1"/>
</dbReference>
<sequence length="884" mass="98264">MAASTALSLCPYILSRRPTPRKRLFSCSVGSTTPIGTRRTNVPRRSSGRLDGARKSMEDSVQRKMEQFYEGTAGPPLRVLPIGGLGEIGMNCMLVGNYDRYILIDAGVMFPDYDELGVQKIIPDTTFIKKWSHKIEAVVITHGHEDHIGALPWVIPALDPHTPIYASSFTMELIKKRLKENGIFVPSRLKVFKMRKRFTAGPFEIEPLRVTHSIPDCCGLVLRCADGTILHTGDWKIDESPLDGNIFDRQFLEDLSKEGVTLMMSDSTNVLSPGRTTSERVVADALLRHISNAKGRIITTQFASNIHRLGSVKVAADLTGRKLVFVGMSLRTYLDAAWKDGKAPIDPSTLVKAEDIDAYAPKDLIIVTTGSQAEPRAALNLASYGSSHSFKLNKEDVILYSAKVIPGNESRVMKMLNRISEIGSTIVIGRNEGLHTSGHGYRGELEEVLKIVKPQHFLPIHGELVFLKEHELLGKSTGVRHTTVIKNGEMLGVSHLRNRKVLSNGFSSLGKENLQLMYSDGDKAFGTSTELCIDERLRIASDGIIVVSMEILRPQKIDGIIENSLKGKIRITTRCLWLDKGKLLDALHKAAHAALSSCPVNCPLAHMERTVSEVLRKMVRKYSGKRPEVIAIALENPAGVLSDELNEKLSGNSNVGFGIPAVRKVMDGHPKRREPNKIKAENDSNLHIENTSEQNLIVGNDVETFLPEEVTTSSSPDHAERHTRSTEDSDEFWKPFIKSSSPIDNLENDNNGFIPIEEHKSELKSDDSASSGDVSELLSSQLKSSKPAKRNKWTSEEVKKLIKMRGELHSRFQVVKGRMALWEEISASLLADGISRSPVQCKSRWASLVQKYEEIRSEKKSHKDWPYFEEMNKILSDDFEAAAT</sequence>
<keyword evidence="5" id="KW-0269">Exonuclease</keyword>
<evidence type="ECO:0000256" key="3">
    <source>
        <dbReference type="ARBA" id="ARBA00022801"/>
    </source>
</evidence>
<dbReference type="GO" id="GO:0004527">
    <property type="term" value="F:exonuclease activity"/>
    <property type="evidence" value="ECO:0007669"/>
    <property type="project" value="UniProtKB-KW"/>
</dbReference>
<evidence type="ECO:0000259" key="8">
    <source>
        <dbReference type="PROSITE" id="PS50090"/>
    </source>
</evidence>
<keyword evidence="6" id="KW-0694">RNA-binding</keyword>
<protein>
    <recommendedName>
        <fullName evidence="8">Myb-like domain-containing protein</fullName>
    </recommendedName>
</protein>
<dbReference type="InterPro" id="IPR011108">
    <property type="entry name" value="RMMBL"/>
</dbReference>
<dbReference type="PANTHER" id="PTHR43694:SF1">
    <property type="entry name" value="RIBONUCLEASE J"/>
    <property type="match status" value="1"/>
</dbReference>
<dbReference type="Pfam" id="PF13837">
    <property type="entry name" value="Myb_DNA-bind_4"/>
    <property type="match status" value="1"/>
</dbReference>
<name>A0A5D2K346_GOSTO</name>
<feature type="region of interest" description="Disordered" evidence="7">
    <location>
        <begin position="667"/>
        <end position="694"/>
    </location>
</feature>
<dbReference type="AlphaFoldDB" id="A0A5D2K346"/>
<dbReference type="Pfam" id="PF22505">
    <property type="entry name" value="RNase_J_b_CASP"/>
    <property type="match status" value="1"/>
</dbReference>
<accession>A0A5D2K346</accession>
<dbReference type="InterPro" id="IPR001005">
    <property type="entry name" value="SANT/Myb"/>
</dbReference>
<dbReference type="Gene3D" id="3.60.15.10">
    <property type="entry name" value="Ribonuclease Z/Hydroxyacylglutathione hydrolase-like"/>
    <property type="match status" value="1"/>
</dbReference>
<dbReference type="PROSITE" id="PS50090">
    <property type="entry name" value="MYB_LIKE"/>
    <property type="match status" value="1"/>
</dbReference>
<feature type="compositionally biased region" description="Basic and acidic residues" evidence="7">
    <location>
        <begin position="717"/>
        <end position="733"/>
    </location>
</feature>
<keyword evidence="10" id="KW-1185">Reference proteome</keyword>
<dbReference type="PANTHER" id="PTHR43694">
    <property type="entry name" value="RIBONUCLEASE J"/>
    <property type="match status" value="1"/>
</dbReference>
<feature type="compositionally biased region" description="Polar residues" evidence="7">
    <location>
        <begin position="35"/>
        <end position="44"/>
    </location>
</feature>
<dbReference type="CDD" id="cd12203">
    <property type="entry name" value="GT1"/>
    <property type="match status" value="1"/>
</dbReference>
<gene>
    <name evidence="9" type="ORF">ES332_D07G061900v1</name>
</gene>
<keyword evidence="4" id="KW-0862">Zinc</keyword>
<feature type="region of interest" description="Disordered" evidence="7">
    <location>
        <begin position="35"/>
        <end position="57"/>
    </location>
</feature>
<dbReference type="Pfam" id="PF12706">
    <property type="entry name" value="Lactamase_B_2"/>
    <property type="match status" value="1"/>
</dbReference>
<reference evidence="9 10" key="1">
    <citation type="submission" date="2019-07" db="EMBL/GenBank/DDBJ databases">
        <title>WGS assembly of Gossypium tomentosum.</title>
        <authorList>
            <person name="Chen Z.J."/>
            <person name="Sreedasyam A."/>
            <person name="Ando A."/>
            <person name="Song Q."/>
            <person name="De L."/>
            <person name="Hulse-Kemp A."/>
            <person name="Ding M."/>
            <person name="Ye W."/>
            <person name="Kirkbride R."/>
            <person name="Jenkins J."/>
            <person name="Plott C."/>
            <person name="Lovell J."/>
            <person name="Lin Y.-M."/>
            <person name="Vaughn R."/>
            <person name="Liu B."/>
            <person name="Li W."/>
            <person name="Simpson S."/>
            <person name="Scheffler B."/>
            <person name="Saski C."/>
            <person name="Grover C."/>
            <person name="Hu G."/>
            <person name="Conover J."/>
            <person name="Carlson J."/>
            <person name="Shu S."/>
            <person name="Boston L."/>
            <person name="Williams M."/>
            <person name="Peterson D."/>
            <person name="Mcgee K."/>
            <person name="Jones D."/>
            <person name="Wendel J."/>
            <person name="Stelly D."/>
            <person name="Grimwood J."/>
            <person name="Schmutz J."/>
        </authorList>
    </citation>
    <scope>NUCLEOTIDE SEQUENCE [LARGE SCALE GENOMIC DNA]</scope>
    <source>
        <strain evidence="9">7179.01</strain>
    </source>
</reference>
<dbReference type="EMBL" id="CM017629">
    <property type="protein sequence ID" value="TYH61578.1"/>
    <property type="molecule type" value="Genomic_DNA"/>
</dbReference>
<dbReference type="InterPro" id="IPR044822">
    <property type="entry name" value="Myb_DNA-bind_4"/>
</dbReference>
<keyword evidence="2" id="KW-0479">Metal-binding</keyword>
<feature type="region of interest" description="Disordered" evidence="7">
    <location>
        <begin position="710"/>
        <end position="734"/>
    </location>
</feature>
<evidence type="ECO:0000256" key="2">
    <source>
        <dbReference type="ARBA" id="ARBA00022723"/>
    </source>
</evidence>
<evidence type="ECO:0000256" key="7">
    <source>
        <dbReference type="SAM" id="MobiDB-lite"/>
    </source>
</evidence>
<dbReference type="Gene3D" id="1.10.10.60">
    <property type="entry name" value="Homeodomain-like"/>
    <property type="match status" value="1"/>
</dbReference>
<evidence type="ECO:0000256" key="6">
    <source>
        <dbReference type="ARBA" id="ARBA00022884"/>
    </source>
</evidence>
<dbReference type="Proteomes" id="UP000322667">
    <property type="component" value="Chromosome D07"/>
</dbReference>
<dbReference type="EMBL" id="CM017629">
    <property type="protein sequence ID" value="TYH61579.1"/>
    <property type="molecule type" value="Genomic_DNA"/>
</dbReference>
<dbReference type="SMART" id="SM00717">
    <property type="entry name" value="SANT"/>
    <property type="match status" value="1"/>
</dbReference>
<feature type="compositionally biased region" description="Basic and acidic residues" evidence="7">
    <location>
        <begin position="667"/>
        <end position="686"/>
    </location>
</feature>
<dbReference type="InterPro" id="IPR042173">
    <property type="entry name" value="RNase_J_2"/>
</dbReference>
<evidence type="ECO:0000256" key="5">
    <source>
        <dbReference type="ARBA" id="ARBA00022839"/>
    </source>
</evidence>